<protein>
    <recommendedName>
        <fullName evidence="6">Type II secretion system protein</fullName>
    </recommendedName>
</protein>
<comment type="caution">
    <text evidence="4">The sequence shown here is derived from an EMBL/GenBank/DDBJ whole genome shotgun (WGS) entry which is preliminary data.</text>
</comment>
<organism evidence="4 5">
    <name type="scientific">Weizmannia acidilactici</name>
    <dbReference type="NCBI Taxonomy" id="2607726"/>
    <lineage>
        <taxon>Bacteria</taxon>
        <taxon>Bacillati</taxon>
        <taxon>Bacillota</taxon>
        <taxon>Bacilli</taxon>
        <taxon>Bacillales</taxon>
        <taxon>Bacillaceae</taxon>
        <taxon>Heyndrickxia</taxon>
    </lineage>
</organism>
<evidence type="ECO:0000256" key="1">
    <source>
        <dbReference type="ARBA" id="ARBA00004241"/>
    </source>
</evidence>
<dbReference type="EMBL" id="BKZQ01000049">
    <property type="protein sequence ID" value="GER71459.1"/>
    <property type="molecule type" value="Genomic_DNA"/>
</dbReference>
<gene>
    <name evidence="4" type="ORF">BpJC7_27620</name>
</gene>
<reference evidence="4 5" key="1">
    <citation type="submission" date="2019-09" db="EMBL/GenBank/DDBJ databases">
        <title>Draft genome sequence of Bacillus sp. JC-7.</title>
        <authorList>
            <person name="Tanaka N."/>
            <person name="Shiwa Y."/>
            <person name="Fujita N."/>
            <person name="Tanasupawat S."/>
        </authorList>
    </citation>
    <scope>NUCLEOTIDE SEQUENCE [LARGE SCALE GENOMIC DNA]</scope>
    <source>
        <strain evidence="4 5">JC-7</strain>
    </source>
</reference>
<keyword evidence="5" id="KW-1185">Reference proteome</keyword>
<dbReference type="Proteomes" id="UP000391919">
    <property type="component" value="Unassembled WGS sequence"/>
</dbReference>
<evidence type="ECO:0000313" key="4">
    <source>
        <dbReference type="EMBL" id="GER71459.1"/>
    </source>
</evidence>
<keyword evidence="3" id="KW-1133">Transmembrane helix</keyword>
<proteinExistence type="predicted"/>
<dbReference type="GO" id="GO:0030420">
    <property type="term" value="P:establishment of competence for transformation"/>
    <property type="evidence" value="ECO:0007669"/>
    <property type="project" value="UniProtKB-KW"/>
</dbReference>
<dbReference type="Pfam" id="PF07963">
    <property type="entry name" value="N_methyl"/>
    <property type="match status" value="1"/>
</dbReference>
<accession>A0A5J4JJP7</accession>
<evidence type="ECO:0000256" key="3">
    <source>
        <dbReference type="SAM" id="Phobius"/>
    </source>
</evidence>
<sequence length="102" mass="11662">MWKNEKGFTLAETVAAFAVFCMMAAALFPPLVNMFGQIKESKQQMAAARFLYEKTEEWVFTGNVPEREKTLEGAKMAFHIEDQGRKACVDYEEKKICVTVQQ</sequence>
<feature type="transmembrane region" description="Helical" evidence="3">
    <location>
        <begin position="14"/>
        <end position="35"/>
    </location>
</feature>
<dbReference type="GO" id="GO:0009986">
    <property type="term" value="C:cell surface"/>
    <property type="evidence" value="ECO:0007669"/>
    <property type="project" value="UniProtKB-SubCell"/>
</dbReference>
<dbReference type="AlphaFoldDB" id="A0A5J4JJP7"/>
<keyword evidence="3" id="KW-0812">Transmembrane</keyword>
<keyword evidence="2" id="KW-0178">Competence</keyword>
<name>A0A5J4JJP7_9BACI</name>
<evidence type="ECO:0008006" key="6">
    <source>
        <dbReference type="Google" id="ProtNLM"/>
    </source>
</evidence>
<dbReference type="InterPro" id="IPR012902">
    <property type="entry name" value="N_methyl_site"/>
</dbReference>
<evidence type="ECO:0000313" key="5">
    <source>
        <dbReference type="Proteomes" id="UP000391919"/>
    </source>
</evidence>
<evidence type="ECO:0000256" key="2">
    <source>
        <dbReference type="ARBA" id="ARBA00023287"/>
    </source>
</evidence>
<keyword evidence="3" id="KW-0472">Membrane</keyword>
<comment type="subcellular location">
    <subcellularLocation>
        <location evidence="1">Cell surface</location>
    </subcellularLocation>
</comment>
<dbReference type="RefSeq" id="WP_151679862.1">
    <property type="nucleotide sequence ID" value="NZ_BKZP01000040.1"/>
</dbReference>